<keyword evidence="4" id="KW-1185">Reference proteome</keyword>
<feature type="region of interest" description="Disordered" evidence="1">
    <location>
        <begin position="34"/>
        <end position="57"/>
    </location>
</feature>
<evidence type="ECO:0000259" key="2">
    <source>
        <dbReference type="Pfam" id="PF21762"/>
    </source>
</evidence>
<protein>
    <submittedName>
        <fullName evidence="3">Ribonuclease H-like superfamily</fullName>
    </submittedName>
</protein>
<dbReference type="InterPro" id="IPR040151">
    <property type="entry name" value="Gfd2/YDR514C-like"/>
</dbReference>
<feature type="compositionally biased region" description="Low complexity" evidence="1">
    <location>
        <begin position="714"/>
        <end position="733"/>
    </location>
</feature>
<gene>
    <name evidence="3" type="ORF">Slin15195_G025270</name>
</gene>
<dbReference type="GO" id="GO:0005634">
    <property type="term" value="C:nucleus"/>
    <property type="evidence" value="ECO:0007669"/>
    <property type="project" value="TreeGrafter"/>
</dbReference>
<dbReference type="SUPFAM" id="SSF53098">
    <property type="entry name" value="Ribonuclease H-like"/>
    <property type="match status" value="1"/>
</dbReference>
<reference evidence="3" key="1">
    <citation type="submission" date="2022-06" db="EMBL/GenBank/DDBJ databases">
        <title>Complete genome sequences of two strains of the flax pathogen Septoria linicola.</title>
        <authorList>
            <person name="Lapalu N."/>
            <person name="Simon A."/>
            <person name="Demenou B."/>
            <person name="Paumier D."/>
            <person name="Guillot M.-P."/>
            <person name="Gout L."/>
            <person name="Valade R."/>
        </authorList>
    </citation>
    <scope>NUCLEOTIDE SEQUENCE</scope>
    <source>
        <strain evidence="3">SE15195</strain>
    </source>
</reference>
<dbReference type="OrthoDB" id="5953249at2759"/>
<sequence length="754" mass="84899">MVRPAKSKLQLKRLRAAQLAKKSPLSVANVVATQNASAQQNTPKPILSATHRPRPPPIVVPVSRLRRRTGAGFQIQQKAVTAQAPRLNVRDLLTNKTVVVWPGWPQSRHKKLRSPLPVARRQRRLRDRPGRIHCNYGSIKELRQMLGLNREEPPESGVTIVALDLEWINESHITEIGIATLKVRDMMDLDPGPFATRWKEKMEHVHIVTGAARNPAQLLGSSLFGQSAYLTLPESKERLQNVLRSLIRPNTSDRVVVTGQSIDNDIAMLQRDPAFKLSLDPIIGPNYQVFDTHILGQLARRQGHPFLSMSLASIARGVGIEKRYHLGTGLAACHNASNDAAYTLLTLLTLALRWKDLTGRGTFTREAAQQAWENTGLVVGGYSDGPVQKAMSSDYMFADGQSHLFNTPTTKQLPRSPLGASREAVYAFVFDGLVSEPQHPYSEYRLNSRFKTYLSLLLVDKATDEEAQRVFINSGYAKRVTFYFEDAVSLFDLQRRAQSTSFLQHVDFVLRSRTDLDPLIELDNGIQWMNETLIGSDYDGFEDGWSLAPHIEDGVVYDEYESPLSEGYRLEEGDHSHCRGQEACQSYQRIIFPPMLKSLRLSTAVWKMQVASKWNAERQKRVKRCEEVSIATLRGNVRDVSFDDFPVRDAKLRLISFLTSCPWPSFRKRYEGKYPVSAREYQKFLGGKIEYNWPISDIRMPELETVTHATLGHSFDSSGADSAESSSDLGESSMPDDSPHTSDEENPSSHDDDF</sequence>
<evidence type="ECO:0000256" key="1">
    <source>
        <dbReference type="SAM" id="MobiDB-lite"/>
    </source>
</evidence>
<dbReference type="InterPro" id="IPR048519">
    <property type="entry name" value="Gfd2/YDR514C-like_C"/>
</dbReference>
<dbReference type="Pfam" id="PF21762">
    <property type="entry name" value="DEDDh_C"/>
    <property type="match status" value="1"/>
</dbReference>
<dbReference type="PANTHER" id="PTHR28083">
    <property type="entry name" value="GOOD FOR FULL DBP5 ACTIVITY PROTEIN 2"/>
    <property type="match status" value="1"/>
</dbReference>
<evidence type="ECO:0000313" key="3">
    <source>
        <dbReference type="EMBL" id="USW49208.1"/>
    </source>
</evidence>
<dbReference type="InterPro" id="IPR012337">
    <property type="entry name" value="RNaseH-like_sf"/>
</dbReference>
<name>A0A9Q9ALK4_9PEZI</name>
<dbReference type="PANTHER" id="PTHR28083:SF1">
    <property type="entry name" value="GOOD FOR FULL DBP5 ACTIVITY PROTEIN 2"/>
    <property type="match status" value="1"/>
</dbReference>
<organism evidence="3 4">
    <name type="scientific">Septoria linicola</name>
    <dbReference type="NCBI Taxonomy" id="215465"/>
    <lineage>
        <taxon>Eukaryota</taxon>
        <taxon>Fungi</taxon>
        <taxon>Dikarya</taxon>
        <taxon>Ascomycota</taxon>
        <taxon>Pezizomycotina</taxon>
        <taxon>Dothideomycetes</taxon>
        <taxon>Dothideomycetidae</taxon>
        <taxon>Mycosphaerellales</taxon>
        <taxon>Mycosphaerellaceae</taxon>
        <taxon>Septoria</taxon>
    </lineage>
</organism>
<feature type="domain" description="Gfd2/YDR514C-like C-terminal" evidence="2">
    <location>
        <begin position="160"/>
        <end position="349"/>
    </location>
</feature>
<evidence type="ECO:0000313" key="4">
    <source>
        <dbReference type="Proteomes" id="UP001056384"/>
    </source>
</evidence>
<accession>A0A9Q9ALK4</accession>
<proteinExistence type="predicted"/>
<feature type="region of interest" description="Disordered" evidence="1">
    <location>
        <begin position="713"/>
        <end position="754"/>
    </location>
</feature>
<feature type="compositionally biased region" description="Basic and acidic residues" evidence="1">
    <location>
        <begin position="737"/>
        <end position="754"/>
    </location>
</feature>
<dbReference type="AlphaFoldDB" id="A0A9Q9ALK4"/>
<feature type="compositionally biased region" description="Polar residues" evidence="1">
    <location>
        <begin position="34"/>
        <end position="43"/>
    </location>
</feature>
<dbReference type="EMBL" id="CP099419">
    <property type="protein sequence ID" value="USW49208.1"/>
    <property type="molecule type" value="Genomic_DNA"/>
</dbReference>
<dbReference type="Proteomes" id="UP001056384">
    <property type="component" value="Chromosome 2"/>
</dbReference>